<dbReference type="RefSeq" id="WP_222159498.1">
    <property type="nucleotide sequence ID" value="NZ_CP081864.1"/>
</dbReference>
<name>A0ABX9AMQ5_9ENTR</name>
<accession>A0ABX9AMQ5</accession>
<protein>
    <submittedName>
        <fullName evidence="2">Virulence factor</fullName>
    </submittedName>
</protein>
<gene>
    <name evidence="2" type="ORF">K6K13_03140</name>
</gene>
<feature type="region of interest" description="Disordered" evidence="1">
    <location>
        <begin position="660"/>
        <end position="697"/>
    </location>
</feature>
<evidence type="ECO:0000313" key="2">
    <source>
        <dbReference type="EMBL" id="QZN96469.1"/>
    </source>
</evidence>
<evidence type="ECO:0000313" key="3">
    <source>
        <dbReference type="Proteomes" id="UP000825886"/>
    </source>
</evidence>
<dbReference type="Proteomes" id="UP000825886">
    <property type="component" value="Chromosome"/>
</dbReference>
<sequence>MINEQQSLTQGWSAIAQGCKEALGWVDAVRPNSRRLDNEADKLTLSLLRTCNQANSLTQVATTPMTVGFFGISQAGKSYLISALAAGNNGMLEATYGNRRVDFIKEVNPVGGGKEATGLVTRFTKQIPSSPVGYPVPLRLFSEIDLAKILANAWFNDFNHEQLSYQLDEHRIEEHLRPFLPRAEQSKTHNGVSSEDVVALWDYLNASFKKSVEKLEHAYWPQVLKIAPMLSSGERAKLFSLLWGELPALTETYRSLAAVLDKLNHARMVFAPLETLIDQSNGSIMNVDSLNRLGSHQDRNVEIRFWDDNQQISSASLLQAELAALTTELIFPLAEVASESIMNHVDLLDFPGYRGRLKITSIEDAGRDGHNPISQLLLRGKVAYLFERYTDNQEMNALVVCASSAKQSDVADVGPVLNRWVEKTQGKSAAERGKSKPGLFWAITMCDMRINNSLQHTESQLKEGWEGMLHMTLLERFAQYDWLQQWAPNQAFNNCFLVRKPGIDNPFLVLEKEAGKETLKEVSLTERYHAVLDTMSNAFINGKNVIEHVAEPKAAWQAMLTLNDGGMSRLTQALRGVAHLDFKLQRLRQQLQTCRQETGDQRLGRWYEHDGDGQQAQKKAIAKTLWQGLSACPLSMGEMINRLDLPPHELNNIYLSIRDQDQGPQEASDERPQNGFASNPFANNPFADNPFANDPFTASPMEESVAVVEPTPATKRIGQDDEFAHQAFKAWVAHLRELPQQTTQWHQLGMNSELINLLSEELITAATRQDLEGTLKLALAGQEQAGTRREHLMARQVLRAQLVMRDFIAWFGYLSLPEEQVPSSYIGNKDKVFTHKTQLASDELPQLPTIAPQPGVSYLGDWLSALMTIILDNAGHSATRDISVEHNRQLGQIIAKLKQENMPC</sequence>
<evidence type="ECO:0000256" key="1">
    <source>
        <dbReference type="SAM" id="MobiDB-lite"/>
    </source>
</evidence>
<organism evidence="2 3">
    <name type="scientific">Symbiopectobacterium purcellii</name>
    <dbReference type="NCBI Taxonomy" id="2871826"/>
    <lineage>
        <taxon>Bacteria</taxon>
        <taxon>Pseudomonadati</taxon>
        <taxon>Pseudomonadota</taxon>
        <taxon>Gammaproteobacteria</taxon>
        <taxon>Enterobacterales</taxon>
        <taxon>Enterobacteriaceae</taxon>
    </lineage>
</organism>
<keyword evidence="3" id="KW-1185">Reference proteome</keyword>
<feature type="compositionally biased region" description="Low complexity" evidence="1">
    <location>
        <begin position="676"/>
        <end position="696"/>
    </location>
</feature>
<dbReference type="PIRSF" id="PIRSF034586">
    <property type="entry name" value="Vir_effector_SfrC"/>
    <property type="match status" value="1"/>
</dbReference>
<proteinExistence type="predicted"/>
<dbReference type="InterPro" id="IPR017030">
    <property type="entry name" value="Vir_effector_SfrC"/>
</dbReference>
<reference evidence="2 3" key="1">
    <citation type="submission" date="2021-08" db="EMBL/GenBank/DDBJ databases">
        <title>Culture and genomic analysis of Symbiopectobacterium purcellii sp. nov. gen. nov., isolated from the leafhopper Empoasca decipiens.</title>
        <authorList>
            <person name="Nadal-Jimenez P."/>
            <person name="Siozios S."/>
            <person name="Halliday N."/>
            <person name="Camara M."/>
            <person name="Hurst G.D.D."/>
        </authorList>
    </citation>
    <scope>NUCLEOTIDE SEQUENCE [LARGE SCALE GENOMIC DNA]</scope>
    <source>
        <strain evidence="2 3">SyEd1</strain>
    </source>
</reference>
<dbReference type="Pfam" id="PF10139">
    <property type="entry name" value="Virul_Fac"/>
    <property type="match status" value="1"/>
</dbReference>
<dbReference type="EMBL" id="CP081864">
    <property type="protein sequence ID" value="QZN96469.1"/>
    <property type="molecule type" value="Genomic_DNA"/>
</dbReference>